<dbReference type="PROSITE" id="PS00061">
    <property type="entry name" value="ADH_SHORT"/>
    <property type="match status" value="1"/>
</dbReference>
<dbReference type="OrthoDB" id="2898618at2759"/>
<dbReference type="PANTHER" id="PTHR43618">
    <property type="entry name" value="7-ALPHA-HYDROXYSTEROID DEHYDROGENASE"/>
    <property type="match status" value="1"/>
</dbReference>
<comment type="similarity">
    <text evidence="1">Belongs to the short-chain dehydrogenases/reductases (SDR) family.</text>
</comment>
<evidence type="ECO:0000313" key="5">
    <source>
        <dbReference type="Proteomes" id="UP000799118"/>
    </source>
</evidence>
<dbReference type="PRINTS" id="PR00080">
    <property type="entry name" value="SDRFAMILY"/>
</dbReference>
<dbReference type="InterPro" id="IPR020904">
    <property type="entry name" value="Sc_DH/Rdtase_CS"/>
</dbReference>
<keyword evidence="2" id="KW-0521">NADP</keyword>
<dbReference type="PRINTS" id="PR00081">
    <property type="entry name" value="GDHRDH"/>
</dbReference>
<dbReference type="FunFam" id="3.40.50.720:FF:000084">
    <property type="entry name" value="Short-chain dehydrogenase reductase"/>
    <property type="match status" value="1"/>
</dbReference>
<organism evidence="4 5">
    <name type="scientific">Gymnopus androsaceus JB14</name>
    <dbReference type="NCBI Taxonomy" id="1447944"/>
    <lineage>
        <taxon>Eukaryota</taxon>
        <taxon>Fungi</taxon>
        <taxon>Dikarya</taxon>
        <taxon>Basidiomycota</taxon>
        <taxon>Agaricomycotina</taxon>
        <taxon>Agaricomycetes</taxon>
        <taxon>Agaricomycetidae</taxon>
        <taxon>Agaricales</taxon>
        <taxon>Marasmiineae</taxon>
        <taxon>Omphalotaceae</taxon>
        <taxon>Gymnopus</taxon>
    </lineage>
</organism>
<dbReference type="PANTHER" id="PTHR43618:SF17">
    <property type="entry name" value="RHAMNOLIPIDS BIOSYNTHESIS 3-OXOACYL-[ACYL-CARRIER-PROTEIN] REDUCTASE"/>
    <property type="match status" value="1"/>
</dbReference>
<sequence length="270" mass="28281">MSSFEIQNLFGVNGKVVLITGGGRGIGKMIATGFVRNGAKVYITSRNSKDCETTASELNALGPGSCISIPADLQQVKEVERLVSELASRETALHVLVNNAGTAWAATIDDFPDSGFTKLLTLNVQRVFTLTQKVLPLLRAAAQRSDPARIINIGSVEGLGVPDHDTYAYSASKAALHHLSRHLAGRLGPEGITSNTIACGPFPTKMTAHTLKTEGDSLAARMPLQRLGLPEDVASAAIFLSSAGGAFVTGATITLDGGMLVAMPSILNKL</sequence>
<name>A0A6A4IHQ1_9AGAR</name>
<dbReference type="AlphaFoldDB" id="A0A6A4IHQ1"/>
<dbReference type="Proteomes" id="UP000799118">
    <property type="component" value="Unassembled WGS sequence"/>
</dbReference>
<keyword evidence="3" id="KW-0560">Oxidoreductase</keyword>
<protein>
    <submittedName>
        <fullName evidence="4">NAD(P)-binding protein</fullName>
    </submittedName>
</protein>
<dbReference type="InterPro" id="IPR002347">
    <property type="entry name" value="SDR_fam"/>
</dbReference>
<keyword evidence="5" id="KW-1185">Reference proteome</keyword>
<dbReference type="GO" id="GO:0016491">
    <property type="term" value="F:oxidoreductase activity"/>
    <property type="evidence" value="ECO:0007669"/>
    <property type="project" value="UniProtKB-KW"/>
</dbReference>
<dbReference type="Pfam" id="PF13561">
    <property type="entry name" value="adh_short_C2"/>
    <property type="match status" value="1"/>
</dbReference>
<dbReference type="InterPro" id="IPR052178">
    <property type="entry name" value="Sec_Metab_Biosynth_SDR"/>
</dbReference>
<evidence type="ECO:0000313" key="4">
    <source>
        <dbReference type="EMBL" id="KAE9408244.1"/>
    </source>
</evidence>
<dbReference type="Gene3D" id="3.40.50.720">
    <property type="entry name" value="NAD(P)-binding Rossmann-like Domain"/>
    <property type="match status" value="1"/>
</dbReference>
<accession>A0A6A4IHQ1</accession>
<evidence type="ECO:0000256" key="2">
    <source>
        <dbReference type="ARBA" id="ARBA00022857"/>
    </source>
</evidence>
<dbReference type="EMBL" id="ML769392">
    <property type="protein sequence ID" value="KAE9408244.1"/>
    <property type="molecule type" value="Genomic_DNA"/>
</dbReference>
<dbReference type="InterPro" id="IPR036291">
    <property type="entry name" value="NAD(P)-bd_dom_sf"/>
</dbReference>
<proteinExistence type="inferred from homology"/>
<gene>
    <name evidence="4" type="ORF">BT96DRAFT_914183</name>
</gene>
<evidence type="ECO:0000256" key="3">
    <source>
        <dbReference type="ARBA" id="ARBA00023002"/>
    </source>
</evidence>
<dbReference type="SUPFAM" id="SSF51735">
    <property type="entry name" value="NAD(P)-binding Rossmann-fold domains"/>
    <property type="match status" value="1"/>
</dbReference>
<reference evidence="4" key="1">
    <citation type="journal article" date="2019" name="Environ. Microbiol.">
        <title>Fungal ecological strategies reflected in gene transcription - a case study of two litter decomposers.</title>
        <authorList>
            <person name="Barbi F."/>
            <person name="Kohler A."/>
            <person name="Barry K."/>
            <person name="Baskaran P."/>
            <person name="Daum C."/>
            <person name="Fauchery L."/>
            <person name="Ihrmark K."/>
            <person name="Kuo A."/>
            <person name="LaButti K."/>
            <person name="Lipzen A."/>
            <person name="Morin E."/>
            <person name="Grigoriev I.V."/>
            <person name="Henrissat B."/>
            <person name="Lindahl B."/>
            <person name="Martin F."/>
        </authorList>
    </citation>
    <scope>NUCLEOTIDE SEQUENCE</scope>
    <source>
        <strain evidence="4">JB14</strain>
    </source>
</reference>
<evidence type="ECO:0000256" key="1">
    <source>
        <dbReference type="ARBA" id="ARBA00006484"/>
    </source>
</evidence>